<feature type="non-terminal residue" evidence="1">
    <location>
        <position position="134"/>
    </location>
</feature>
<organism evidence="1 2">
    <name type="scientific">Taxus chinensis</name>
    <name type="common">Chinese yew</name>
    <name type="synonym">Taxus wallichiana var. chinensis</name>
    <dbReference type="NCBI Taxonomy" id="29808"/>
    <lineage>
        <taxon>Eukaryota</taxon>
        <taxon>Viridiplantae</taxon>
        <taxon>Streptophyta</taxon>
        <taxon>Embryophyta</taxon>
        <taxon>Tracheophyta</taxon>
        <taxon>Spermatophyta</taxon>
        <taxon>Pinopsida</taxon>
        <taxon>Pinidae</taxon>
        <taxon>Conifers II</taxon>
        <taxon>Cupressales</taxon>
        <taxon>Taxaceae</taxon>
        <taxon>Taxus</taxon>
    </lineage>
</organism>
<name>A0AA38CI86_TAXCH</name>
<dbReference type="Proteomes" id="UP000824469">
    <property type="component" value="Unassembled WGS sequence"/>
</dbReference>
<sequence length="134" mass="15338">MRPMTRLQPAASSAGGGLPVCISGIGINPRLQPSNRYPRLPHRHEALRTQPYSRQNSITESEMHHLETALYQRLQEISINEGFARQNFFQEGPRYAVALQMEDLDRRRETIRGMAMLMDERRTVSGERNSSNSN</sequence>
<proteinExistence type="predicted"/>
<comment type="caution">
    <text evidence="1">The sequence shown here is derived from an EMBL/GenBank/DDBJ whole genome shotgun (WGS) entry which is preliminary data.</text>
</comment>
<protein>
    <submittedName>
        <fullName evidence="1">Uncharacterized protein</fullName>
    </submittedName>
</protein>
<dbReference type="OMA" id="TIRGMAM"/>
<reference evidence="1 2" key="1">
    <citation type="journal article" date="2021" name="Nat. Plants">
        <title>The Taxus genome provides insights into paclitaxel biosynthesis.</title>
        <authorList>
            <person name="Xiong X."/>
            <person name="Gou J."/>
            <person name="Liao Q."/>
            <person name="Li Y."/>
            <person name="Zhou Q."/>
            <person name="Bi G."/>
            <person name="Li C."/>
            <person name="Du R."/>
            <person name="Wang X."/>
            <person name="Sun T."/>
            <person name="Guo L."/>
            <person name="Liang H."/>
            <person name="Lu P."/>
            <person name="Wu Y."/>
            <person name="Zhang Z."/>
            <person name="Ro D.K."/>
            <person name="Shang Y."/>
            <person name="Huang S."/>
            <person name="Yan J."/>
        </authorList>
    </citation>
    <scope>NUCLEOTIDE SEQUENCE [LARGE SCALE GENOMIC DNA]</scope>
    <source>
        <strain evidence="1">Ta-2019</strain>
    </source>
</reference>
<gene>
    <name evidence="1" type="ORF">KI387_012443</name>
</gene>
<evidence type="ECO:0000313" key="2">
    <source>
        <dbReference type="Proteomes" id="UP000824469"/>
    </source>
</evidence>
<evidence type="ECO:0000313" key="1">
    <source>
        <dbReference type="EMBL" id="KAH9300860.1"/>
    </source>
</evidence>
<dbReference type="AlphaFoldDB" id="A0AA38CI86"/>
<accession>A0AA38CI86</accession>
<keyword evidence="2" id="KW-1185">Reference proteome</keyword>
<dbReference type="EMBL" id="JAHRHJ020000009">
    <property type="protein sequence ID" value="KAH9300860.1"/>
    <property type="molecule type" value="Genomic_DNA"/>
</dbReference>